<comment type="caution">
    <text evidence="1">The sequence shown here is derived from an EMBL/GenBank/DDBJ whole genome shotgun (WGS) entry which is preliminary data.</text>
</comment>
<dbReference type="EMBL" id="RBZW01000031">
    <property type="protein sequence ID" value="THE64596.1"/>
    <property type="molecule type" value="Genomic_DNA"/>
</dbReference>
<evidence type="ECO:0000313" key="2">
    <source>
        <dbReference type="Proteomes" id="UP000318864"/>
    </source>
</evidence>
<gene>
    <name evidence="1" type="ORF">D8Y22_12270</name>
</gene>
<dbReference type="Proteomes" id="UP000318864">
    <property type="component" value="Unassembled WGS sequence"/>
</dbReference>
<proteinExistence type="predicted"/>
<protein>
    <submittedName>
        <fullName evidence="1">Uncharacterized protein</fullName>
    </submittedName>
</protein>
<accession>A0A4S3TKN9</accession>
<dbReference type="AlphaFoldDB" id="A0A4S3TKN9"/>
<keyword evidence="2" id="KW-1185">Reference proteome</keyword>
<dbReference type="PROSITE" id="PS51257">
    <property type="entry name" value="PROKAR_LIPOPROTEIN"/>
    <property type="match status" value="1"/>
</dbReference>
<sequence length="305" mass="33925">MERRQLLATGGTLAAAAAGGCVGCATAPTLYLAMEATSDRDIGERMTMALEPDSEDHRIGIDAVESDSVTATDISEPFPLATPYAYEGTVYTADATVVDRTPGTSISFSINPLDDDERVDSADAIEYDELPDVDKDAFDRYGWDEPDPFLGYSTSVHYLEDDLEASVLVPDPEYEVIVWPERRGRFEVDGHTDQPLETYEYTAEAVADSIEQYGREIREPVEFELGPLDEEVAAVVEDAIEDPPYTVPREDDLSDAESQVVEQFEDQERVHVESVPENGSLRGTEWYIVAYADERYWADMRVFTG</sequence>
<organism evidence="1 2">
    <name type="scientific">Salinadaptatus halalkaliphilus</name>
    <dbReference type="NCBI Taxonomy" id="2419781"/>
    <lineage>
        <taxon>Archaea</taxon>
        <taxon>Methanobacteriati</taxon>
        <taxon>Methanobacteriota</taxon>
        <taxon>Stenosarchaea group</taxon>
        <taxon>Halobacteria</taxon>
        <taxon>Halobacteriales</taxon>
        <taxon>Natrialbaceae</taxon>
        <taxon>Salinadaptatus</taxon>
    </lineage>
</organism>
<dbReference type="RefSeq" id="WP_141464981.1">
    <property type="nucleotide sequence ID" value="NZ_RBZW01000031.1"/>
</dbReference>
<reference evidence="1 2" key="1">
    <citation type="submission" date="2018-10" db="EMBL/GenBank/DDBJ databases">
        <title>Natronolimnobius sp. XQ-INN 246 isolated from Inner Mongolia Autonomous Region of China.</title>
        <authorList>
            <person name="Xue Q."/>
        </authorList>
    </citation>
    <scope>NUCLEOTIDE SEQUENCE [LARGE SCALE GENOMIC DNA]</scope>
    <source>
        <strain evidence="1 2">XQ-INN 246</strain>
    </source>
</reference>
<evidence type="ECO:0000313" key="1">
    <source>
        <dbReference type="EMBL" id="THE64596.1"/>
    </source>
</evidence>
<dbReference type="OrthoDB" id="193751at2157"/>
<name>A0A4S3TKN9_9EURY</name>